<keyword evidence="3" id="KW-1185">Reference proteome</keyword>
<feature type="region of interest" description="Disordered" evidence="1">
    <location>
        <begin position="1"/>
        <end position="69"/>
    </location>
</feature>
<evidence type="ECO:0000313" key="2">
    <source>
        <dbReference type="EMBL" id="CAK0879410.1"/>
    </source>
</evidence>
<evidence type="ECO:0000256" key="1">
    <source>
        <dbReference type="SAM" id="MobiDB-lite"/>
    </source>
</evidence>
<protein>
    <submittedName>
        <fullName evidence="2">Uncharacterized protein</fullName>
    </submittedName>
</protein>
<dbReference type="EMBL" id="CAUYUJ010017950">
    <property type="protein sequence ID" value="CAK0879410.1"/>
    <property type="molecule type" value="Genomic_DNA"/>
</dbReference>
<gene>
    <name evidence="2" type="ORF">PCOR1329_LOCUS62850</name>
</gene>
<accession>A0ABN9W0B5</accession>
<name>A0ABN9W0B5_9DINO</name>
<feature type="compositionally biased region" description="Basic residues" evidence="1">
    <location>
        <begin position="36"/>
        <end position="45"/>
    </location>
</feature>
<organism evidence="2 3">
    <name type="scientific">Prorocentrum cordatum</name>
    <dbReference type="NCBI Taxonomy" id="2364126"/>
    <lineage>
        <taxon>Eukaryota</taxon>
        <taxon>Sar</taxon>
        <taxon>Alveolata</taxon>
        <taxon>Dinophyceae</taxon>
        <taxon>Prorocentrales</taxon>
        <taxon>Prorocentraceae</taxon>
        <taxon>Prorocentrum</taxon>
    </lineage>
</organism>
<sequence length="141" mass="15099">MVAVSAFGRRVPRGGGHGRLAEGRRALRAGGPLPQLRRRAARRARDHGAPRAGAAGAGGRRAGDRLPRRGAQVYGARDLRHYDVAVCVDGGAAESLRGELARAGEDPYPPSIVELADFGAYLEMRRPESPMKAWVPDLEEP</sequence>
<evidence type="ECO:0000313" key="3">
    <source>
        <dbReference type="Proteomes" id="UP001189429"/>
    </source>
</evidence>
<comment type="caution">
    <text evidence="2">The sequence shown here is derived from an EMBL/GenBank/DDBJ whole genome shotgun (WGS) entry which is preliminary data.</text>
</comment>
<proteinExistence type="predicted"/>
<reference evidence="2" key="1">
    <citation type="submission" date="2023-10" db="EMBL/GenBank/DDBJ databases">
        <authorList>
            <person name="Chen Y."/>
            <person name="Shah S."/>
            <person name="Dougan E. K."/>
            <person name="Thang M."/>
            <person name="Chan C."/>
        </authorList>
    </citation>
    <scope>NUCLEOTIDE SEQUENCE [LARGE SCALE GENOMIC DNA]</scope>
</reference>
<dbReference type="Proteomes" id="UP001189429">
    <property type="component" value="Unassembled WGS sequence"/>
</dbReference>